<protein>
    <submittedName>
        <fullName evidence="1">Uncharacterized protein</fullName>
    </submittedName>
</protein>
<sequence>MSWAQVSQQKPLNLELGYIKYGISSIIAAIITSANQMGCSVGLPIPFDGHMMPPLLGVRVRPGSS</sequence>
<evidence type="ECO:0000313" key="2">
    <source>
        <dbReference type="Proteomes" id="UP001150879"/>
    </source>
</evidence>
<gene>
    <name evidence="1" type="ORF">N7472_007483</name>
</gene>
<reference evidence="1" key="2">
    <citation type="journal article" date="2023" name="IMA Fungus">
        <title>Comparative genomic study of the Penicillium genus elucidates a diverse pangenome and 15 lateral gene transfer events.</title>
        <authorList>
            <person name="Petersen C."/>
            <person name="Sorensen T."/>
            <person name="Nielsen M.R."/>
            <person name="Sondergaard T.E."/>
            <person name="Sorensen J.L."/>
            <person name="Fitzpatrick D.A."/>
            <person name="Frisvad J.C."/>
            <person name="Nielsen K.L."/>
        </authorList>
    </citation>
    <scope>NUCLEOTIDE SEQUENCE</scope>
    <source>
        <strain evidence="1">IBT 16849</strain>
    </source>
</reference>
<reference evidence="1" key="1">
    <citation type="submission" date="2022-11" db="EMBL/GenBank/DDBJ databases">
        <authorList>
            <person name="Petersen C."/>
        </authorList>
    </citation>
    <scope>NUCLEOTIDE SEQUENCE</scope>
    <source>
        <strain evidence="1">IBT 16849</strain>
    </source>
</reference>
<dbReference type="AlphaFoldDB" id="A0A9W9M4H7"/>
<proteinExistence type="predicted"/>
<keyword evidence="2" id="KW-1185">Reference proteome</keyword>
<organism evidence="1 2">
    <name type="scientific">Penicillium cf. griseofulvum</name>
    <dbReference type="NCBI Taxonomy" id="2972120"/>
    <lineage>
        <taxon>Eukaryota</taxon>
        <taxon>Fungi</taxon>
        <taxon>Dikarya</taxon>
        <taxon>Ascomycota</taxon>
        <taxon>Pezizomycotina</taxon>
        <taxon>Eurotiomycetes</taxon>
        <taxon>Eurotiomycetidae</taxon>
        <taxon>Eurotiales</taxon>
        <taxon>Aspergillaceae</taxon>
        <taxon>Penicillium</taxon>
    </lineage>
</organism>
<name>A0A9W9M4H7_9EURO</name>
<comment type="caution">
    <text evidence="1">The sequence shown here is derived from an EMBL/GenBank/DDBJ whole genome shotgun (WGS) entry which is preliminary data.</text>
</comment>
<dbReference type="Proteomes" id="UP001150879">
    <property type="component" value="Unassembled WGS sequence"/>
</dbReference>
<dbReference type="EMBL" id="JAPQKP010000005">
    <property type="protein sequence ID" value="KAJ5188469.1"/>
    <property type="molecule type" value="Genomic_DNA"/>
</dbReference>
<evidence type="ECO:0000313" key="1">
    <source>
        <dbReference type="EMBL" id="KAJ5188469.1"/>
    </source>
</evidence>
<accession>A0A9W9M4H7</accession>